<dbReference type="eggNOG" id="KOG0773">
    <property type="taxonomic scope" value="Eukaryota"/>
</dbReference>
<dbReference type="Proteomes" id="UP000026962">
    <property type="component" value="Chromosome 3"/>
</dbReference>
<evidence type="ECO:0000259" key="7">
    <source>
        <dbReference type="PROSITE" id="PS50071"/>
    </source>
</evidence>
<dbReference type="Pfam" id="PF03791">
    <property type="entry name" value="KNOX2"/>
    <property type="match status" value="1"/>
</dbReference>
<dbReference type="SMART" id="SM01255">
    <property type="entry name" value="KNOX1"/>
    <property type="match status" value="1"/>
</dbReference>
<dbReference type="InterPro" id="IPR050224">
    <property type="entry name" value="TALE_homeobox"/>
</dbReference>
<keyword evidence="2 5" id="KW-0238">DNA-binding</keyword>
<dbReference type="PANTHER" id="PTHR11850">
    <property type="entry name" value="HOMEOBOX PROTEIN TRANSCRIPTION FACTORS"/>
    <property type="match status" value="1"/>
</dbReference>
<dbReference type="GO" id="GO:0000981">
    <property type="term" value="F:DNA-binding transcription factor activity, RNA polymerase II-specific"/>
    <property type="evidence" value="ECO:0007669"/>
    <property type="project" value="InterPro"/>
</dbReference>
<keyword evidence="3 5" id="KW-0371">Homeobox</keyword>
<dbReference type="Pfam" id="PF03790">
    <property type="entry name" value="KNOX1"/>
    <property type="match status" value="1"/>
</dbReference>
<feature type="DNA-binding region" description="Homeobox" evidence="5">
    <location>
        <begin position="317"/>
        <end position="379"/>
    </location>
</feature>
<dbReference type="OMA" id="MEQFHLL"/>
<dbReference type="AlphaFoldDB" id="A0A0E0KHC0"/>
<name>A0A0E0KHC0_ORYPU</name>
<comment type="subcellular location">
    <subcellularLocation>
        <location evidence="1 5">Nucleus</location>
    </subcellularLocation>
</comment>
<organism evidence="8">
    <name type="scientific">Oryza punctata</name>
    <name type="common">Red rice</name>
    <dbReference type="NCBI Taxonomy" id="4537"/>
    <lineage>
        <taxon>Eukaryota</taxon>
        <taxon>Viridiplantae</taxon>
        <taxon>Streptophyta</taxon>
        <taxon>Embryophyta</taxon>
        <taxon>Tracheophyta</taxon>
        <taxon>Spermatophyta</taxon>
        <taxon>Magnoliopsida</taxon>
        <taxon>Liliopsida</taxon>
        <taxon>Poales</taxon>
        <taxon>Poaceae</taxon>
        <taxon>BOP clade</taxon>
        <taxon>Oryzoideae</taxon>
        <taxon>Oryzeae</taxon>
        <taxon>Oryzinae</taxon>
        <taxon>Oryza</taxon>
    </lineage>
</organism>
<dbReference type="InterPro" id="IPR008422">
    <property type="entry name" value="KN_HD"/>
</dbReference>
<evidence type="ECO:0000256" key="3">
    <source>
        <dbReference type="ARBA" id="ARBA00023155"/>
    </source>
</evidence>
<dbReference type="InterPro" id="IPR005541">
    <property type="entry name" value="KNOX2"/>
</dbReference>
<dbReference type="GO" id="GO:0005634">
    <property type="term" value="C:nucleus"/>
    <property type="evidence" value="ECO:0007669"/>
    <property type="project" value="UniProtKB-SubCell"/>
</dbReference>
<evidence type="ECO:0000256" key="5">
    <source>
        <dbReference type="PROSITE-ProRule" id="PRU00108"/>
    </source>
</evidence>
<evidence type="ECO:0000313" key="8">
    <source>
        <dbReference type="EnsemblPlants" id="OPUNC03G26670.1"/>
    </source>
</evidence>
<dbReference type="SUPFAM" id="SSF46689">
    <property type="entry name" value="Homeodomain-like"/>
    <property type="match status" value="1"/>
</dbReference>
<keyword evidence="9" id="KW-1185">Reference proteome</keyword>
<evidence type="ECO:0000256" key="1">
    <source>
        <dbReference type="ARBA" id="ARBA00004123"/>
    </source>
</evidence>
<reference evidence="8" key="1">
    <citation type="submission" date="2015-04" db="UniProtKB">
        <authorList>
            <consortium name="EnsemblPlants"/>
        </authorList>
    </citation>
    <scope>IDENTIFICATION</scope>
</reference>
<evidence type="ECO:0000256" key="4">
    <source>
        <dbReference type="ARBA" id="ARBA00023242"/>
    </source>
</evidence>
<keyword evidence="4 5" id="KW-0539">Nucleus</keyword>
<dbReference type="EnsemblPlants" id="OPUNC03G26670.1">
    <property type="protein sequence ID" value="OPUNC03G26670.1"/>
    <property type="gene ID" value="OPUNC03G26670"/>
</dbReference>
<dbReference type="InterPro" id="IPR009057">
    <property type="entry name" value="Homeodomain-like_sf"/>
</dbReference>
<dbReference type="InterPro" id="IPR005540">
    <property type="entry name" value="KNOX1"/>
</dbReference>
<dbReference type="HOGENOM" id="CLU_040111_0_1_1"/>
<dbReference type="SMART" id="SM01256">
    <property type="entry name" value="KNOX2"/>
    <property type="match status" value="1"/>
</dbReference>
<evidence type="ECO:0000313" key="9">
    <source>
        <dbReference type="Proteomes" id="UP000026962"/>
    </source>
</evidence>
<accession>A0A0E0KHC0</accession>
<evidence type="ECO:0000256" key="2">
    <source>
        <dbReference type="ARBA" id="ARBA00023125"/>
    </source>
</evidence>
<dbReference type="InterPro" id="IPR001356">
    <property type="entry name" value="HD"/>
</dbReference>
<dbReference type="CDD" id="cd00086">
    <property type="entry name" value="homeodomain"/>
    <property type="match status" value="1"/>
</dbReference>
<reference evidence="8" key="2">
    <citation type="submission" date="2018-05" db="EMBL/GenBank/DDBJ databases">
        <title>OpunRS2 (Oryza punctata Reference Sequence Version 2).</title>
        <authorList>
            <person name="Zhang J."/>
            <person name="Kudrna D."/>
            <person name="Lee S."/>
            <person name="Talag J."/>
            <person name="Welchert J."/>
            <person name="Wing R.A."/>
        </authorList>
    </citation>
    <scope>NUCLEOTIDE SEQUENCE [LARGE SCALE GENOMIC DNA]</scope>
</reference>
<feature type="region of interest" description="Disordered" evidence="6">
    <location>
        <begin position="29"/>
        <end position="53"/>
    </location>
</feature>
<feature type="compositionally biased region" description="Low complexity" evidence="6">
    <location>
        <begin position="31"/>
        <end position="46"/>
    </location>
</feature>
<feature type="domain" description="Homeobox" evidence="7">
    <location>
        <begin position="315"/>
        <end position="378"/>
    </location>
</feature>
<sequence>MEQLHLLASGGSKASNTIIPFCLARDHTTTSSPPAAVAPPASSPAHGSGGQSSEAMIKAKIMSHPLYPSLLRAFVDCRKVGAPPEVVGRLSSLTVVTDELESLSGDRPWHPAQQPAADPELDQFMETYFHMLTRYGQELARPIQEAEEFFRSMEEQIESLALGACIYSHYDEGRRCGGGGWGSHGEGGVAIATTATPGRGSSRHHRESSRRHVEEEGAAADAATSGRRELSTAGSPCASPRRLWIHAHERLPPPPPRWSEKEKDDVSYEGVASSEDMHAGLPENSAAFGDNEVMTSHLLNKYSGNLNRLWTELCSKRKNSTGHLPRDARHKLLQWWHLHYRWPYPSETEKAALAESTGLDKKQITNWFINQRKRHWKPAAAMDAGFLHPRCGASSS</sequence>
<dbReference type="GO" id="GO:0003677">
    <property type="term" value="F:DNA binding"/>
    <property type="evidence" value="ECO:0007669"/>
    <property type="project" value="UniProtKB-UniRule"/>
</dbReference>
<dbReference type="STRING" id="4537.A0A0E0KHC0"/>
<dbReference type="PROSITE" id="PS50071">
    <property type="entry name" value="HOMEOBOX_2"/>
    <property type="match status" value="1"/>
</dbReference>
<dbReference type="PROSITE" id="PS00027">
    <property type="entry name" value="HOMEOBOX_1"/>
    <property type="match status" value="1"/>
</dbReference>
<dbReference type="Gramene" id="OPUNC03G26670.1">
    <property type="protein sequence ID" value="OPUNC03G26670.1"/>
    <property type="gene ID" value="OPUNC03G26670"/>
</dbReference>
<dbReference type="InterPro" id="IPR017970">
    <property type="entry name" value="Homeobox_CS"/>
</dbReference>
<dbReference type="SMART" id="SM00389">
    <property type="entry name" value="HOX"/>
    <property type="match status" value="1"/>
</dbReference>
<dbReference type="Pfam" id="PF05920">
    <property type="entry name" value="Homeobox_KN"/>
    <property type="match status" value="1"/>
</dbReference>
<proteinExistence type="predicted"/>
<dbReference type="Gene3D" id="1.10.10.60">
    <property type="entry name" value="Homeodomain-like"/>
    <property type="match status" value="1"/>
</dbReference>
<evidence type="ECO:0000256" key="6">
    <source>
        <dbReference type="SAM" id="MobiDB-lite"/>
    </source>
</evidence>
<protein>
    <recommendedName>
        <fullName evidence="7">Homeobox domain-containing protein</fullName>
    </recommendedName>
</protein>
<feature type="region of interest" description="Disordered" evidence="6">
    <location>
        <begin position="192"/>
        <end position="265"/>
    </location>
</feature>